<accession>A0A1Y2DT82</accession>
<dbReference type="AlphaFoldDB" id="A0A1Y2DT82"/>
<evidence type="ECO:0000313" key="4">
    <source>
        <dbReference type="EMBL" id="ORY62346.1"/>
    </source>
</evidence>
<dbReference type="InterPro" id="IPR036322">
    <property type="entry name" value="WD40_repeat_dom_sf"/>
</dbReference>
<dbReference type="Pfam" id="PF00400">
    <property type="entry name" value="WD40"/>
    <property type="match status" value="1"/>
</dbReference>
<dbReference type="InterPro" id="IPR001680">
    <property type="entry name" value="WD40_rpt"/>
</dbReference>
<dbReference type="GeneID" id="63781331"/>
<keyword evidence="2" id="KW-0677">Repeat</keyword>
<dbReference type="EMBL" id="MCFJ01000009">
    <property type="protein sequence ID" value="ORY62346.1"/>
    <property type="molecule type" value="Genomic_DNA"/>
</dbReference>
<proteinExistence type="predicted"/>
<dbReference type="PANTHER" id="PTHR19848">
    <property type="entry name" value="WD40 REPEAT PROTEIN"/>
    <property type="match status" value="1"/>
</dbReference>
<keyword evidence="5" id="KW-1185">Reference proteome</keyword>
<evidence type="ECO:0000256" key="1">
    <source>
        <dbReference type="ARBA" id="ARBA00022574"/>
    </source>
</evidence>
<dbReference type="InParanoid" id="A0A1Y2DT82"/>
<keyword evidence="1 3" id="KW-0853">WD repeat</keyword>
<dbReference type="SUPFAM" id="SSF50978">
    <property type="entry name" value="WD40 repeat-like"/>
    <property type="match status" value="1"/>
</dbReference>
<sequence>MEACLQTLEGRTSSVWSVAFSPDGRLVASASDDNTVNIWAANTGVPQKTVKVGLTSKSVLFDSCSQYVLTDDSAIAIHGAQESGLISNLTNSPPPKLDHTPWTENSLAGTRLPTINLMYISVDSGSRMRFR</sequence>
<evidence type="ECO:0000256" key="3">
    <source>
        <dbReference type="PROSITE-ProRule" id="PRU00221"/>
    </source>
</evidence>
<dbReference type="RefSeq" id="XP_040714182.1">
    <property type="nucleotide sequence ID" value="XM_040865119.1"/>
</dbReference>
<dbReference type="STRING" id="1141098.A0A1Y2DT82"/>
<dbReference type="PROSITE" id="PS50294">
    <property type="entry name" value="WD_REPEATS_REGION"/>
    <property type="match status" value="1"/>
</dbReference>
<comment type="caution">
    <text evidence="4">The sequence shown here is derived from an EMBL/GenBank/DDBJ whole genome shotgun (WGS) entry which is preliminary data.</text>
</comment>
<protein>
    <submittedName>
        <fullName evidence="4">Uncharacterized protein</fullName>
    </submittedName>
</protein>
<feature type="repeat" description="WD" evidence="3">
    <location>
        <begin position="8"/>
        <end position="49"/>
    </location>
</feature>
<reference evidence="4 5" key="1">
    <citation type="submission" date="2016-07" db="EMBL/GenBank/DDBJ databases">
        <title>Pervasive Adenine N6-methylation of Active Genes in Fungi.</title>
        <authorList>
            <consortium name="DOE Joint Genome Institute"/>
            <person name="Mondo S.J."/>
            <person name="Dannebaum R.O."/>
            <person name="Kuo R.C."/>
            <person name="Labutti K."/>
            <person name="Haridas S."/>
            <person name="Kuo A."/>
            <person name="Salamov A."/>
            <person name="Ahrendt S.R."/>
            <person name="Lipzen A."/>
            <person name="Sullivan W."/>
            <person name="Andreopoulos W.B."/>
            <person name="Clum A."/>
            <person name="Lindquist E."/>
            <person name="Daum C."/>
            <person name="Ramamoorthy G.K."/>
            <person name="Gryganskyi A."/>
            <person name="Culley D."/>
            <person name="Magnuson J.K."/>
            <person name="James T.Y."/>
            <person name="O'Malley M.A."/>
            <person name="Stajich J.E."/>
            <person name="Spatafora J.W."/>
            <person name="Visel A."/>
            <person name="Grigoriev I.V."/>
        </authorList>
    </citation>
    <scope>NUCLEOTIDE SEQUENCE [LARGE SCALE GENOMIC DNA]</scope>
    <source>
        <strain evidence="4 5">CBS 129021</strain>
    </source>
</reference>
<dbReference type="Proteomes" id="UP000193689">
    <property type="component" value="Unassembled WGS sequence"/>
</dbReference>
<dbReference type="Gene3D" id="2.130.10.10">
    <property type="entry name" value="YVTN repeat-like/Quinoprotein amine dehydrogenase"/>
    <property type="match status" value="1"/>
</dbReference>
<evidence type="ECO:0000313" key="5">
    <source>
        <dbReference type="Proteomes" id="UP000193689"/>
    </source>
</evidence>
<dbReference type="InterPro" id="IPR015943">
    <property type="entry name" value="WD40/YVTN_repeat-like_dom_sf"/>
</dbReference>
<name>A0A1Y2DT82_9PEZI</name>
<organism evidence="4 5">
    <name type="scientific">Pseudomassariella vexata</name>
    <dbReference type="NCBI Taxonomy" id="1141098"/>
    <lineage>
        <taxon>Eukaryota</taxon>
        <taxon>Fungi</taxon>
        <taxon>Dikarya</taxon>
        <taxon>Ascomycota</taxon>
        <taxon>Pezizomycotina</taxon>
        <taxon>Sordariomycetes</taxon>
        <taxon>Xylariomycetidae</taxon>
        <taxon>Amphisphaeriales</taxon>
        <taxon>Pseudomassariaceae</taxon>
        <taxon>Pseudomassariella</taxon>
    </lineage>
</organism>
<dbReference type="PROSITE" id="PS50082">
    <property type="entry name" value="WD_REPEATS_2"/>
    <property type="match status" value="1"/>
</dbReference>
<evidence type="ECO:0000256" key="2">
    <source>
        <dbReference type="ARBA" id="ARBA00022737"/>
    </source>
</evidence>
<dbReference type="SMART" id="SM00320">
    <property type="entry name" value="WD40"/>
    <property type="match status" value="1"/>
</dbReference>
<dbReference type="OrthoDB" id="538223at2759"/>
<dbReference type="PANTHER" id="PTHR19848:SF8">
    <property type="entry name" value="F-BOX AND WD REPEAT DOMAIN CONTAINING 7"/>
    <property type="match status" value="1"/>
</dbReference>
<gene>
    <name evidence="4" type="ORF">BCR38DRAFT_517756</name>
</gene>